<gene>
    <name evidence="2" type="ORF">SAMN04488508_11115</name>
</gene>
<dbReference type="STRING" id="570521.SAMN04488508_11115"/>
<dbReference type="RefSeq" id="WP_139242077.1">
    <property type="nucleotide sequence ID" value="NZ_FQYP01000011.1"/>
</dbReference>
<proteinExistence type="predicted"/>
<keyword evidence="1" id="KW-0732">Signal</keyword>
<dbReference type="OrthoDB" id="1466882at2"/>
<feature type="chain" id="PRO_5013110588" description="CarboxypepD_reg-like domain-containing protein" evidence="1">
    <location>
        <begin position="21"/>
        <end position="251"/>
    </location>
</feature>
<dbReference type="EMBL" id="FQYP01000011">
    <property type="protein sequence ID" value="SHJ58260.1"/>
    <property type="molecule type" value="Genomic_DNA"/>
</dbReference>
<reference evidence="3" key="1">
    <citation type="submission" date="2016-11" db="EMBL/GenBank/DDBJ databases">
        <authorList>
            <person name="Varghese N."/>
            <person name="Submissions S."/>
        </authorList>
    </citation>
    <scope>NUCLEOTIDE SEQUENCE [LARGE SCALE GENOMIC DNA]</scope>
    <source>
        <strain evidence="3">DSM 22623</strain>
    </source>
</reference>
<dbReference type="AlphaFoldDB" id="A0A1M6KH90"/>
<evidence type="ECO:0008006" key="4">
    <source>
        <dbReference type="Google" id="ProtNLM"/>
    </source>
</evidence>
<name>A0A1M6KH90_9FLAO</name>
<dbReference type="Proteomes" id="UP000184432">
    <property type="component" value="Unassembled WGS sequence"/>
</dbReference>
<protein>
    <recommendedName>
        <fullName evidence="4">CarboxypepD_reg-like domain-containing protein</fullName>
    </recommendedName>
</protein>
<accession>A0A1M6KH90</accession>
<organism evidence="2 3">
    <name type="scientific">Aquimarina spongiae</name>
    <dbReference type="NCBI Taxonomy" id="570521"/>
    <lineage>
        <taxon>Bacteria</taxon>
        <taxon>Pseudomonadati</taxon>
        <taxon>Bacteroidota</taxon>
        <taxon>Flavobacteriia</taxon>
        <taxon>Flavobacteriales</taxon>
        <taxon>Flavobacteriaceae</taxon>
        <taxon>Aquimarina</taxon>
    </lineage>
</organism>
<sequence length="251" mass="28412">MKKTVTFFILLMMSVSFGNAQMLKGRVVADSIQGYAINIVNYSNLKGTTNDENGSFSIPANVGDSVVFSSVQYKVVTLKVSEEDLDNENLEIVLSAKVQLLDRVKVSNIELSGYLNDDVGKVELLPYVDNKILGLPFSDKPQPTQVERRIYTAKSGILERPINYLNGTLKKLKRIKALQDLDKVVYQGETSFDTSFFVIALEIPEELITDFIYYCAEDDYFKDLLVNSKKLSLMDFFKGKAILYRKHKELD</sequence>
<evidence type="ECO:0000313" key="2">
    <source>
        <dbReference type="EMBL" id="SHJ58260.1"/>
    </source>
</evidence>
<feature type="signal peptide" evidence="1">
    <location>
        <begin position="1"/>
        <end position="20"/>
    </location>
</feature>
<evidence type="ECO:0000313" key="3">
    <source>
        <dbReference type="Proteomes" id="UP000184432"/>
    </source>
</evidence>
<evidence type="ECO:0000256" key="1">
    <source>
        <dbReference type="SAM" id="SignalP"/>
    </source>
</evidence>
<keyword evidence="3" id="KW-1185">Reference proteome</keyword>